<dbReference type="CDD" id="cd10229">
    <property type="entry name" value="ASKHA_NBD_HSP70_HSPA12"/>
    <property type="match status" value="1"/>
</dbReference>
<dbReference type="InterPro" id="IPR043129">
    <property type="entry name" value="ATPase_NBD"/>
</dbReference>
<dbReference type="Gene3D" id="3.30.420.40">
    <property type="match status" value="1"/>
</dbReference>
<organism evidence="2 3">
    <name type="scientific">Mytilus edulis</name>
    <name type="common">Blue mussel</name>
    <dbReference type="NCBI Taxonomy" id="6550"/>
    <lineage>
        <taxon>Eukaryota</taxon>
        <taxon>Metazoa</taxon>
        <taxon>Spiralia</taxon>
        <taxon>Lophotrochozoa</taxon>
        <taxon>Mollusca</taxon>
        <taxon>Bivalvia</taxon>
        <taxon>Autobranchia</taxon>
        <taxon>Pteriomorphia</taxon>
        <taxon>Mytilida</taxon>
        <taxon>Mytiloidea</taxon>
        <taxon>Mytilidae</taxon>
        <taxon>Mytilinae</taxon>
        <taxon>Mytilus</taxon>
    </lineage>
</organism>
<dbReference type="AlphaFoldDB" id="A0A8S3TPI8"/>
<evidence type="ECO:0000256" key="1">
    <source>
        <dbReference type="SAM" id="MobiDB-lite"/>
    </source>
</evidence>
<dbReference type="PANTHER" id="PTHR14187:SF5">
    <property type="entry name" value="HEAT SHOCK 70 KDA PROTEIN 12A"/>
    <property type="match status" value="1"/>
</dbReference>
<reference evidence="2" key="1">
    <citation type="submission" date="2021-03" db="EMBL/GenBank/DDBJ databases">
        <authorList>
            <person name="Bekaert M."/>
        </authorList>
    </citation>
    <scope>NUCLEOTIDE SEQUENCE</scope>
</reference>
<sequence length="513" mass="57699">MLQYQQLTAEKEKFEKQPVIVNPNETVNSNETNQRTYSESPPEDNNEEPVIVNPNETVNSNETNQRTYSESPPEDNNEEPVIVNPNETVNSNETNQRTYSESPPEDNNEVEPEILTPNETVNSDKTIKRTDSGSSEDYYEDIDPQQHSSNKSTVCDIPEDGSSYTNYILVAALDFGTTFSGFAFSLRSDFSINPLHIYSKASWNAGGRQLLSLKTPTCLLLDAKKSFVGFGYEAENKYIDIVIDKEQDDYYYFYRFKMELFHKKDITKDITIKDVTGKSIPAIEVFSLSIKALKDCLFELAETCGFEFTMKDIKWVLTVPAIWSDSAKEFMKESAIKAGIPSNQIYLALEPEAASIYGGTADIIVQEKLENGLLKELHHASGNDCGGTSVDKSYLKIFEVTMGPKAFEKLQKDDPSVYLDLCREFEVLKRSISPSKTGKVNITIPIVGLNKICKKYAKKKDFEKALDNSPYADKIKVWNDKVRIDASFVKSLFTTTIGGIITVMDTILTSVSE</sequence>
<dbReference type="OrthoDB" id="6150883at2759"/>
<feature type="compositionally biased region" description="Acidic residues" evidence="1">
    <location>
        <begin position="103"/>
        <end position="112"/>
    </location>
</feature>
<name>A0A8S3TPI8_MYTED</name>
<feature type="region of interest" description="Disordered" evidence="1">
    <location>
        <begin position="1"/>
        <end position="153"/>
    </location>
</feature>
<dbReference type="Proteomes" id="UP000683360">
    <property type="component" value="Unassembled WGS sequence"/>
</dbReference>
<dbReference type="SUPFAM" id="SSF53067">
    <property type="entry name" value="Actin-like ATPase domain"/>
    <property type="match status" value="1"/>
</dbReference>
<evidence type="ECO:0000313" key="2">
    <source>
        <dbReference type="EMBL" id="CAG2232277.1"/>
    </source>
</evidence>
<feature type="compositionally biased region" description="Polar residues" evidence="1">
    <location>
        <begin position="23"/>
        <end position="37"/>
    </location>
</feature>
<evidence type="ECO:0000313" key="3">
    <source>
        <dbReference type="Proteomes" id="UP000683360"/>
    </source>
</evidence>
<accession>A0A8S3TPI8</accession>
<feature type="compositionally biased region" description="Low complexity" evidence="1">
    <location>
        <begin position="48"/>
        <end position="59"/>
    </location>
</feature>
<gene>
    <name evidence="2" type="ORF">MEDL_45024</name>
</gene>
<keyword evidence="3" id="KW-1185">Reference proteome</keyword>
<proteinExistence type="predicted"/>
<dbReference type="PANTHER" id="PTHR14187">
    <property type="entry name" value="ALPHA KINASE/ELONGATION FACTOR 2 KINASE"/>
    <property type="match status" value="1"/>
</dbReference>
<dbReference type="EMBL" id="CAJPWZ010002175">
    <property type="protein sequence ID" value="CAG2232277.1"/>
    <property type="molecule type" value="Genomic_DNA"/>
</dbReference>
<protein>
    <submittedName>
        <fullName evidence="2">Uncharacterized protein</fullName>
    </submittedName>
</protein>
<feature type="compositionally biased region" description="Polar residues" evidence="1">
    <location>
        <begin position="91"/>
        <end position="101"/>
    </location>
</feature>
<comment type="caution">
    <text evidence="2">The sequence shown here is derived from an EMBL/GenBank/DDBJ whole genome shotgun (WGS) entry which is preliminary data.</text>
</comment>
<feature type="compositionally biased region" description="Low complexity" evidence="1">
    <location>
        <begin position="79"/>
        <end position="90"/>
    </location>
</feature>